<organism evidence="1 2">
    <name type="scientific">Marchantia polymorpha</name>
    <name type="common">Common liverwort</name>
    <name type="synonym">Marchantia aquatica</name>
    <dbReference type="NCBI Taxonomy" id="3197"/>
    <lineage>
        <taxon>Eukaryota</taxon>
        <taxon>Viridiplantae</taxon>
        <taxon>Streptophyta</taxon>
        <taxon>Embryophyta</taxon>
        <taxon>Marchantiophyta</taxon>
        <taxon>Marchantiopsida</taxon>
        <taxon>Marchantiidae</taxon>
        <taxon>Marchantiales</taxon>
        <taxon>Marchantiaceae</taxon>
        <taxon>Marchantia</taxon>
    </lineage>
</organism>
<evidence type="ECO:0000313" key="1">
    <source>
        <dbReference type="EMBL" id="PTQ39411.1"/>
    </source>
</evidence>
<keyword evidence="2" id="KW-1185">Reference proteome</keyword>
<reference evidence="2" key="1">
    <citation type="journal article" date="2017" name="Cell">
        <title>Insights into land plant evolution garnered from the Marchantia polymorpha genome.</title>
        <authorList>
            <person name="Bowman J.L."/>
            <person name="Kohchi T."/>
            <person name="Yamato K.T."/>
            <person name="Jenkins J."/>
            <person name="Shu S."/>
            <person name="Ishizaki K."/>
            <person name="Yamaoka S."/>
            <person name="Nishihama R."/>
            <person name="Nakamura Y."/>
            <person name="Berger F."/>
            <person name="Adam C."/>
            <person name="Aki S.S."/>
            <person name="Althoff F."/>
            <person name="Araki T."/>
            <person name="Arteaga-Vazquez M.A."/>
            <person name="Balasubrmanian S."/>
            <person name="Barry K."/>
            <person name="Bauer D."/>
            <person name="Boehm C.R."/>
            <person name="Briginshaw L."/>
            <person name="Caballero-Perez J."/>
            <person name="Catarino B."/>
            <person name="Chen F."/>
            <person name="Chiyoda S."/>
            <person name="Chovatia M."/>
            <person name="Davies K.M."/>
            <person name="Delmans M."/>
            <person name="Demura T."/>
            <person name="Dierschke T."/>
            <person name="Dolan L."/>
            <person name="Dorantes-Acosta A.E."/>
            <person name="Eklund D.M."/>
            <person name="Florent S.N."/>
            <person name="Flores-Sandoval E."/>
            <person name="Fujiyama A."/>
            <person name="Fukuzawa H."/>
            <person name="Galik B."/>
            <person name="Grimanelli D."/>
            <person name="Grimwood J."/>
            <person name="Grossniklaus U."/>
            <person name="Hamada T."/>
            <person name="Haseloff J."/>
            <person name="Hetherington A.J."/>
            <person name="Higo A."/>
            <person name="Hirakawa Y."/>
            <person name="Hundley H.N."/>
            <person name="Ikeda Y."/>
            <person name="Inoue K."/>
            <person name="Inoue S.I."/>
            <person name="Ishida S."/>
            <person name="Jia Q."/>
            <person name="Kakita M."/>
            <person name="Kanazawa T."/>
            <person name="Kawai Y."/>
            <person name="Kawashima T."/>
            <person name="Kennedy M."/>
            <person name="Kinose K."/>
            <person name="Kinoshita T."/>
            <person name="Kohara Y."/>
            <person name="Koide E."/>
            <person name="Komatsu K."/>
            <person name="Kopischke S."/>
            <person name="Kubo M."/>
            <person name="Kyozuka J."/>
            <person name="Lagercrantz U."/>
            <person name="Lin S.S."/>
            <person name="Lindquist E."/>
            <person name="Lipzen A.M."/>
            <person name="Lu C.W."/>
            <person name="De Luna E."/>
            <person name="Martienssen R.A."/>
            <person name="Minamino N."/>
            <person name="Mizutani M."/>
            <person name="Mizutani M."/>
            <person name="Mochizuki N."/>
            <person name="Monte I."/>
            <person name="Mosher R."/>
            <person name="Nagasaki H."/>
            <person name="Nakagami H."/>
            <person name="Naramoto S."/>
            <person name="Nishitani K."/>
            <person name="Ohtani M."/>
            <person name="Okamoto T."/>
            <person name="Okumura M."/>
            <person name="Phillips J."/>
            <person name="Pollak B."/>
            <person name="Reinders A."/>
            <person name="Rovekamp M."/>
            <person name="Sano R."/>
            <person name="Sawa S."/>
            <person name="Schmid M.W."/>
            <person name="Shirakawa M."/>
            <person name="Solano R."/>
            <person name="Spunde A."/>
            <person name="Suetsugu N."/>
            <person name="Sugano S."/>
            <person name="Sugiyama A."/>
            <person name="Sun R."/>
            <person name="Suzuki Y."/>
            <person name="Takenaka M."/>
            <person name="Takezawa D."/>
            <person name="Tomogane H."/>
            <person name="Tsuzuki M."/>
            <person name="Ueda T."/>
            <person name="Umeda M."/>
            <person name="Ward J.M."/>
            <person name="Watanabe Y."/>
            <person name="Yazaki K."/>
            <person name="Yokoyama R."/>
            <person name="Yoshitake Y."/>
            <person name="Yotsui I."/>
            <person name="Zachgo S."/>
            <person name="Schmutz J."/>
        </authorList>
    </citation>
    <scope>NUCLEOTIDE SEQUENCE [LARGE SCALE GENOMIC DNA]</scope>
    <source>
        <strain evidence="2">Tak-1</strain>
    </source>
</reference>
<dbReference type="Gramene" id="Mp6g19910.1">
    <property type="protein sequence ID" value="Mp6g19910.1.cds1"/>
    <property type="gene ID" value="Mp6g19910"/>
</dbReference>
<name>A0A2R6WZY9_MARPO</name>
<gene>
    <name evidence="1" type="ORF">MARPO_0045s0072</name>
</gene>
<proteinExistence type="predicted"/>
<dbReference type="Proteomes" id="UP000244005">
    <property type="component" value="Unassembled WGS sequence"/>
</dbReference>
<dbReference type="EMBL" id="KZ772717">
    <property type="protein sequence ID" value="PTQ39411.1"/>
    <property type="molecule type" value="Genomic_DNA"/>
</dbReference>
<evidence type="ECO:0000313" key="2">
    <source>
        <dbReference type="Proteomes" id="UP000244005"/>
    </source>
</evidence>
<accession>A0A2R6WZY9</accession>
<sequence>MYPVLKYIPMPELPHKSIKSRTLICKMQCGRPVLTNSRGCLLGAEIKGFHYKLDSPFLQSTHALSCMKYDNLYHPVIFLGQLQFTLR</sequence>
<protein>
    <submittedName>
        <fullName evidence="1">Uncharacterized protein</fullName>
    </submittedName>
</protein>
<dbReference type="AlphaFoldDB" id="A0A2R6WZY9"/>